<proteinExistence type="predicted"/>
<evidence type="ECO:0000256" key="1">
    <source>
        <dbReference type="SAM" id="MobiDB-lite"/>
    </source>
</evidence>
<sequence length="60" mass="6148">MTSAWLRAAGMALAATCSTAALPDLSAAALREKKPASDSRLSSDREDTGAWPISVRAGGE</sequence>
<dbReference type="EMBL" id="JALKHS010000005">
    <property type="protein sequence ID" value="MCK0530553.1"/>
    <property type="molecule type" value="Genomic_DNA"/>
</dbReference>
<keyword evidence="4" id="KW-1185">Reference proteome</keyword>
<feature type="signal peptide" evidence="2">
    <location>
        <begin position="1"/>
        <end position="20"/>
    </location>
</feature>
<keyword evidence="2" id="KW-0732">Signal</keyword>
<name>A0ABT0DTW6_9SPHN</name>
<evidence type="ECO:0000256" key="2">
    <source>
        <dbReference type="SAM" id="SignalP"/>
    </source>
</evidence>
<feature type="compositionally biased region" description="Basic and acidic residues" evidence="1">
    <location>
        <begin position="32"/>
        <end position="48"/>
    </location>
</feature>
<evidence type="ECO:0000313" key="4">
    <source>
        <dbReference type="Proteomes" id="UP001203512"/>
    </source>
</evidence>
<gene>
    <name evidence="3" type="ORF">MU848_03020</name>
</gene>
<protein>
    <submittedName>
        <fullName evidence="3">Uncharacterized protein</fullName>
    </submittedName>
</protein>
<reference evidence="3 4" key="1">
    <citation type="submission" date="2022-04" db="EMBL/GenBank/DDBJ databases">
        <authorList>
            <person name="Huq M.A."/>
        </authorList>
    </citation>
    <scope>NUCLEOTIDE SEQUENCE [LARGE SCALE GENOMIC DNA]</scope>
    <source>
        <strain evidence="3 4">MAH-33</strain>
    </source>
</reference>
<organism evidence="3 4">
    <name type="scientific">Sphingobium agri</name>
    <dbReference type="NCBI Taxonomy" id="2933566"/>
    <lineage>
        <taxon>Bacteria</taxon>
        <taxon>Pseudomonadati</taxon>
        <taxon>Pseudomonadota</taxon>
        <taxon>Alphaproteobacteria</taxon>
        <taxon>Sphingomonadales</taxon>
        <taxon>Sphingomonadaceae</taxon>
        <taxon>Sphingobium</taxon>
    </lineage>
</organism>
<comment type="caution">
    <text evidence="3">The sequence shown here is derived from an EMBL/GenBank/DDBJ whole genome shotgun (WGS) entry which is preliminary data.</text>
</comment>
<dbReference type="RefSeq" id="WP_201516335.1">
    <property type="nucleotide sequence ID" value="NZ_JALKHS010000005.1"/>
</dbReference>
<feature type="region of interest" description="Disordered" evidence="1">
    <location>
        <begin position="32"/>
        <end position="60"/>
    </location>
</feature>
<dbReference type="Proteomes" id="UP001203512">
    <property type="component" value="Unassembled WGS sequence"/>
</dbReference>
<feature type="chain" id="PRO_5047371097" evidence="2">
    <location>
        <begin position="21"/>
        <end position="60"/>
    </location>
</feature>
<evidence type="ECO:0000313" key="3">
    <source>
        <dbReference type="EMBL" id="MCK0530553.1"/>
    </source>
</evidence>
<accession>A0ABT0DTW6</accession>